<dbReference type="InterPro" id="IPR050276">
    <property type="entry name" value="MshD_Acetyltransferase"/>
</dbReference>
<accession>A0ABT8RWZ2</accession>
<sequence>MSAVLSSPREARLEPITLERVPAVCAIERSAFTHPWTPANFTDSLAAGYHCQCLVAPPAESDPAEAPRGARALWHRVVAREPGETLIGYFVAMKGVDEVHLLNITVAPAFQGQGWAPLMLEALAGWSRGQNAQWLWLEVRASNLRALAVYERNGFRRVGMRKGYYPAQGSAREDAVVMSLRLHESTSAWGGLK</sequence>
<feature type="active site" description="Proton acceptor" evidence="1">
    <location>
        <position position="138"/>
    </location>
</feature>
<dbReference type="PANTHER" id="PTHR43617:SF35">
    <property type="entry name" value="[RIBOSOMAL PROTEIN BS18]-ALANINE N-ACETYLTRANSFERASE"/>
    <property type="match status" value="1"/>
</dbReference>
<feature type="binding site" evidence="1">
    <location>
        <position position="143"/>
    </location>
    <ligand>
        <name>acetyl-CoA</name>
        <dbReference type="ChEBI" id="CHEBI:57288"/>
    </ligand>
</feature>
<dbReference type="PANTHER" id="PTHR43617">
    <property type="entry name" value="L-AMINO ACID N-ACETYLTRANSFERASE"/>
    <property type="match status" value="1"/>
</dbReference>
<dbReference type="InterPro" id="IPR043690">
    <property type="entry name" value="RimI"/>
</dbReference>
<feature type="domain" description="N-acetyltransferase" evidence="2">
    <location>
        <begin position="11"/>
        <end position="183"/>
    </location>
</feature>
<evidence type="ECO:0000313" key="3">
    <source>
        <dbReference type="EMBL" id="MDO1531162.1"/>
    </source>
</evidence>
<comment type="function">
    <text evidence="1">Acetylates the N-terminal alanine of ribosomal protein bS18.</text>
</comment>
<dbReference type="SUPFAM" id="SSF55729">
    <property type="entry name" value="Acyl-CoA N-acyltransferases (Nat)"/>
    <property type="match status" value="1"/>
</dbReference>
<dbReference type="RefSeq" id="WP_301803372.1">
    <property type="nucleotide sequence ID" value="NZ_JAUJZH010000002.1"/>
</dbReference>
<dbReference type="PROSITE" id="PS51186">
    <property type="entry name" value="GNAT"/>
    <property type="match status" value="1"/>
</dbReference>
<evidence type="ECO:0000256" key="1">
    <source>
        <dbReference type="HAMAP-Rule" id="MF_02210"/>
    </source>
</evidence>
<dbReference type="GO" id="GO:0005840">
    <property type="term" value="C:ribosome"/>
    <property type="evidence" value="ECO:0007669"/>
    <property type="project" value="UniProtKB-KW"/>
</dbReference>
<proteinExistence type="inferred from homology"/>
<dbReference type="InterPro" id="IPR006464">
    <property type="entry name" value="AcTrfase_RimI/Ard1"/>
</dbReference>
<comment type="subcellular location">
    <subcellularLocation>
        <location evidence="1">Cytoplasm</location>
    </subcellularLocation>
</comment>
<comment type="caution">
    <text evidence="1">Lacks conserved residue(s) required for the propagation of feature annotation.</text>
</comment>
<dbReference type="HAMAP" id="MF_02210">
    <property type="entry name" value="RimI"/>
    <property type="match status" value="1"/>
</dbReference>
<dbReference type="EMBL" id="JAUKVY010000002">
    <property type="protein sequence ID" value="MDO1531162.1"/>
    <property type="molecule type" value="Genomic_DNA"/>
</dbReference>
<keyword evidence="3" id="KW-0687">Ribonucleoprotein</keyword>
<keyword evidence="1 3" id="KW-0808">Transferase</keyword>
<comment type="catalytic activity">
    <reaction evidence="1">
        <text>N-terminal L-alanyl-[ribosomal protein bS18] + acetyl-CoA = N-terminal N(alpha)-acetyl-L-alanyl-[ribosomal protein bS18] + CoA + H(+)</text>
        <dbReference type="Rhea" id="RHEA:43756"/>
        <dbReference type="Rhea" id="RHEA-COMP:10676"/>
        <dbReference type="Rhea" id="RHEA-COMP:10677"/>
        <dbReference type="ChEBI" id="CHEBI:15378"/>
        <dbReference type="ChEBI" id="CHEBI:57287"/>
        <dbReference type="ChEBI" id="CHEBI:57288"/>
        <dbReference type="ChEBI" id="CHEBI:64718"/>
        <dbReference type="ChEBI" id="CHEBI:83683"/>
        <dbReference type="EC" id="2.3.1.266"/>
    </reaction>
</comment>
<keyword evidence="1 3" id="KW-0012">Acyltransferase</keyword>
<dbReference type="GO" id="GO:0008999">
    <property type="term" value="F:protein-N-terminal-alanine acetyltransferase activity"/>
    <property type="evidence" value="ECO:0007669"/>
    <property type="project" value="UniProtKB-EC"/>
</dbReference>
<keyword evidence="1" id="KW-0963">Cytoplasm</keyword>
<gene>
    <name evidence="1 3" type="primary">rimI</name>
    <name evidence="3" type="ORF">Q2T77_02590</name>
</gene>
<dbReference type="EC" id="2.3.1.266" evidence="1"/>
<dbReference type="CDD" id="cd04301">
    <property type="entry name" value="NAT_SF"/>
    <property type="match status" value="1"/>
</dbReference>
<keyword evidence="3" id="KW-0689">Ribosomal protein</keyword>
<keyword evidence="4" id="KW-1185">Reference proteome</keyword>
<dbReference type="InterPro" id="IPR000182">
    <property type="entry name" value="GNAT_dom"/>
</dbReference>
<comment type="caution">
    <text evidence="3">The sequence shown here is derived from an EMBL/GenBank/DDBJ whole genome shotgun (WGS) entry which is preliminary data.</text>
</comment>
<reference evidence="3" key="1">
    <citation type="submission" date="2023-06" db="EMBL/GenBank/DDBJ databases">
        <authorList>
            <person name="Jiang Y."/>
            <person name="Liu Q."/>
        </authorList>
    </citation>
    <scope>NUCLEOTIDE SEQUENCE</scope>
    <source>
        <strain evidence="3">CGMCC 1.12090</strain>
    </source>
</reference>
<evidence type="ECO:0000259" key="2">
    <source>
        <dbReference type="PROSITE" id="PS51186"/>
    </source>
</evidence>
<feature type="active site" description="Proton donor" evidence="1">
    <location>
        <position position="150"/>
    </location>
</feature>
<organism evidence="3 4">
    <name type="scientific">Variovorax ginsengisoli</name>
    <dbReference type="NCBI Taxonomy" id="363844"/>
    <lineage>
        <taxon>Bacteria</taxon>
        <taxon>Pseudomonadati</taxon>
        <taxon>Pseudomonadota</taxon>
        <taxon>Betaproteobacteria</taxon>
        <taxon>Burkholderiales</taxon>
        <taxon>Comamonadaceae</taxon>
        <taxon>Variovorax</taxon>
    </lineage>
</organism>
<protein>
    <recommendedName>
        <fullName evidence="1">[Ribosomal protein bS18]-alanine N-acetyltransferase</fullName>
        <ecNumber evidence="1">2.3.1.266</ecNumber>
    </recommendedName>
</protein>
<name>A0ABT8RWZ2_9BURK</name>
<dbReference type="Gene3D" id="3.40.630.30">
    <property type="match status" value="1"/>
</dbReference>
<dbReference type="Proteomes" id="UP001169027">
    <property type="component" value="Unassembled WGS sequence"/>
</dbReference>
<comment type="similarity">
    <text evidence="1">Belongs to the acetyltransferase family. RimI subfamily.</text>
</comment>
<dbReference type="NCBIfam" id="TIGR01575">
    <property type="entry name" value="rimI"/>
    <property type="match status" value="1"/>
</dbReference>
<evidence type="ECO:0000313" key="4">
    <source>
        <dbReference type="Proteomes" id="UP001169027"/>
    </source>
</evidence>
<dbReference type="Pfam" id="PF00583">
    <property type="entry name" value="Acetyltransf_1"/>
    <property type="match status" value="1"/>
</dbReference>
<dbReference type="InterPro" id="IPR016181">
    <property type="entry name" value="Acyl_CoA_acyltransferase"/>
</dbReference>